<dbReference type="GO" id="GO:0004222">
    <property type="term" value="F:metalloendopeptidase activity"/>
    <property type="evidence" value="ECO:0007669"/>
    <property type="project" value="UniProtKB-UniRule"/>
</dbReference>
<dbReference type="EC" id="3.4.24.-" evidence="11"/>
<evidence type="ECO:0000256" key="11">
    <source>
        <dbReference type="RuleBase" id="RU361183"/>
    </source>
</evidence>
<evidence type="ECO:0000256" key="2">
    <source>
        <dbReference type="ARBA" id="ARBA00022525"/>
    </source>
</evidence>
<dbReference type="InterPro" id="IPR006026">
    <property type="entry name" value="Peptidase_Metallo"/>
</dbReference>
<evidence type="ECO:0000256" key="8">
    <source>
        <dbReference type="ARBA" id="ARBA00023157"/>
    </source>
</evidence>
<dbReference type="InterPro" id="IPR017050">
    <property type="entry name" value="Metallopeptidase_nem"/>
</dbReference>
<dbReference type="SMART" id="SM00235">
    <property type="entry name" value="ZnMc"/>
    <property type="match status" value="1"/>
</dbReference>
<keyword evidence="9" id="KW-0325">Glycoprotein</keyword>
<sequence>TRFTMIGFIVFLFVGAASGAINDAKMVHYRLRRQAIIANATNSWSTSEPIPYFFETGAQAVSAEVRQQLLAAMAFWQDNTCLNFKEDATRSKGIRFISGSGCFSTLGRWPHGTQSLSLYNQGCNNMPTALHELEHALGVNHQMTRLDRDSYLRVYEDRIHAGIVKEYQKKPGTQTFGLPYEYGSVMHYTGGSAAKVSGVATMEAVDKDYQQSMGGQEPSFLDVQIVNLLYKCSTVTCKTQLPCKNSGYTHPKKCNVCICPEGWGGTYCDQNPAGAVVLTPSTNFQTYNINFGGAASNKAKSRIHVLTAPAGKRVEVNFPALKTTDMENSCGVNGIEWKGKSDLRTRGVRFCGWNVPIKRYVSQGNRAVIVAYYYSGSATATLEYRY</sequence>
<reference evidence="13" key="1">
    <citation type="submission" date="2023-10" db="EMBL/GenBank/DDBJ databases">
        <title>Genome assembly of Pristionchus species.</title>
        <authorList>
            <person name="Yoshida K."/>
            <person name="Sommer R.J."/>
        </authorList>
    </citation>
    <scope>NUCLEOTIDE SEQUENCE</scope>
    <source>
        <strain evidence="13">RS0144</strain>
    </source>
</reference>
<comment type="caution">
    <text evidence="10">Lacks conserved residue(s) required for the propagation of feature annotation.</text>
</comment>
<dbReference type="SUPFAM" id="SSF49854">
    <property type="entry name" value="Spermadhesin, CUB domain"/>
    <property type="match status" value="1"/>
</dbReference>
<dbReference type="AlphaFoldDB" id="A0AAV5UHM2"/>
<keyword evidence="3" id="KW-0245">EGF-like domain</keyword>
<evidence type="ECO:0000313" key="14">
    <source>
        <dbReference type="Proteomes" id="UP001432027"/>
    </source>
</evidence>
<feature type="non-terminal residue" evidence="13">
    <location>
        <position position="386"/>
    </location>
</feature>
<dbReference type="PRINTS" id="PR00480">
    <property type="entry name" value="ASTACIN"/>
</dbReference>
<keyword evidence="5 11" id="KW-0732">Signal</keyword>
<evidence type="ECO:0000256" key="1">
    <source>
        <dbReference type="ARBA" id="ARBA00004613"/>
    </source>
</evidence>
<dbReference type="SUPFAM" id="SSF55486">
    <property type="entry name" value="Metalloproteases ('zincins'), catalytic domain"/>
    <property type="match status" value="1"/>
</dbReference>
<comment type="cofactor">
    <cofactor evidence="10 11">
        <name>Zn(2+)</name>
        <dbReference type="ChEBI" id="CHEBI:29105"/>
    </cofactor>
    <text evidence="10 11">Binds 1 zinc ion per subunit.</text>
</comment>
<feature type="chain" id="PRO_5043110115" description="Metalloendopeptidase" evidence="11">
    <location>
        <begin position="20"/>
        <end position="386"/>
    </location>
</feature>
<evidence type="ECO:0000313" key="13">
    <source>
        <dbReference type="EMBL" id="GMT06092.1"/>
    </source>
</evidence>
<name>A0AAV5UHM2_9BILA</name>
<comment type="caution">
    <text evidence="13">The sequence shown here is derived from an EMBL/GenBank/DDBJ whole genome shotgun (WGS) entry which is preliminary data.</text>
</comment>
<dbReference type="PROSITE" id="PS51864">
    <property type="entry name" value="ASTACIN"/>
    <property type="match status" value="1"/>
</dbReference>
<organism evidence="13 14">
    <name type="scientific">Pristionchus entomophagus</name>
    <dbReference type="NCBI Taxonomy" id="358040"/>
    <lineage>
        <taxon>Eukaryota</taxon>
        <taxon>Metazoa</taxon>
        <taxon>Ecdysozoa</taxon>
        <taxon>Nematoda</taxon>
        <taxon>Chromadorea</taxon>
        <taxon>Rhabditida</taxon>
        <taxon>Rhabditina</taxon>
        <taxon>Diplogasteromorpha</taxon>
        <taxon>Diplogasteroidea</taxon>
        <taxon>Neodiplogasteridae</taxon>
        <taxon>Pristionchus</taxon>
    </lineage>
</organism>
<dbReference type="InterPro" id="IPR001506">
    <property type="entry name" value="Peptidase_M12A"/>
</dbReference>
<evidence type="ECO:0000256" key="5">
    <source>
        <dbReference type="ARBA" id="ARBA00022729"/>
    </source>
</evidence>
<gene>
    <name evidence="13" type="ORF">PENTCL1PPCAC_28266</name>
</gene>
<keyword evidence="10 11" id="KW-0645">Protease</keyword>
<dbReference type="PROSITE" id="PS00022">
    <property type="entry name" value="EGF_1"/>
    <property type="match status" value="1"/>
</dbReference>
<keyword evidence="6 10" id="KW-0862">Zinc</keyword>
<dbReference type="InterPro" id="IPR000742">
    <property type="entry name" value="EGF"/>
</dbReference>
<dbReference type="Proteomes" id="UP001432027">
    <property type="component" value="Unassembled WGS sequence"/>
</dbReference>
<keyword evidence="4 10" id="KW-0479">Metal-binding</keyword>
<dbReference type="GO" id="GO:0008270">
    <property type="term" value="F:zinc ion binding"/>
    <property type="evidence" value="ECO:0007669"/>
    <property type="project" value="UniProtKB-UniRule"/>
</dbReference>
<dbReference type="Pfam" id="PF01400">
    <property type="entry name" value="Astacin"/>
    <property type="match status" value="1"/>
</dbReference>
<evidence type="ECO:0000256" key="7">
    <source>
        <dbReference type="ARBA" id="ARBA00023049"/>
    </source>
</evidence>
<feature type="binding site" evidence="10">
    <location>
        <position position="135"/>
    </location>
    <ligand>
        <name>Zn(2+)</name>
        <dbReference type="ChEBI" id="CHEBI:29105"/>
        <note>catalytic</note>
    </ligand>
</feature>
<keyword evidence="2" id="KW-0964">Secreted</keyword>
<dbReference type="GO" id="GO:0006508">
    <property type="term" value="P:proteolysis"/>
    <property type="evidence" value="ECO:0007669"/>
    <property type="project" value="UniProtKB-KW"/>
</dbReference>
<dbReference type="GO" id="GO:0018996">
    <property type="term" value="P:molting cycle, collagen and cuticulin-based cuticle"/>
    <property type="evidence" value="ECO:0007669"/>
    <property type="project" value="InterPro"/>
</dbReference>
<dbReference type="InterPro" id="IPR034035">
    <property type="entry name" value="Astacin-like_dom"/>
</dbReference>
<keyword evidence="8" id="KW-1015">Disulfide bond</keyword>
<feature type="domain" description="Peptidase M12A" evidence="12">
    <location>
        <begin position="34"/>
        <end position="233"/>
    </location>
</feature>
<evidence type="ECO:0000256" key="10">
    <source>
        <dbReference type="PROSITE-ProRule" id="PRU01211"/>
    </source>
</evidence>
<feature type="signal peptide" evidence="11">
    <location>
        <begin position="1"/>
        <end position="19"/>
    </location>
</feature>
<proteinExistence type="predicted"/>
<dbReference type="InterPro" id="IPR035914">
    <property type="entry name" value="Sperma_CUB_dom_sf"/>
</dbReference>
<dbReference type="GO" id="GO:0005576">
    <property type="term" value="C:extracellular region"/>
    <property type="evidence" value="ECO:0007669"/>
    <property type="project" value="UniProtKB-SubCell"/>
</dbReference>
<protein>
    <recommendedName>
        <fullName evidence="11">Metalloendopeptidase</fullName>
        <ecNumber evidence="11">3.4.24.-</ecNumber>
    </recommendedName>
</protein>
<dbReference type="CDD" id="cd04280">
    <property type="entry name" value="ZnMc_astacin_like"/>
    <property type="match status" value="1"/>
</dbReference>
<feature type="binding site" evidence="10">
    <location>
        <position position="141"/>
    </location>
    <ligand>
        <name>Zn(2+)</name>
        <dbReference type="ChEBI" id="CHEBI:29105"/>
        <note>catalytic</note>
    </ligand>
</feature>
<evidence type="ECO:0000256" key="4">
    <source>
        <dbReference type="ARBA" id="ARBA00022723"/>
    </source>
</evidence>
<dbReference type="PANTHER" id="PTHR10127">
    <property type="entry name" value="DISCOIDIN, CUB, EGF, LAMININ , AND ZINC METALLOPROTEASE DOMAIN CONTAINING"/>
    <property type="match status" value="1"/>
</dbReference>
<keyword evidence="14" id="KW-1185">Reference proteome</keyword>
<dbReference type="EMBL" id="BTSX01000006">
    <property type="protein sequence ID" value="GMT06092.1"/>
    <property type="molecule type" value="Genomic_DNA"/>
</dbReference>
<evidence type="ECO:0000256" key="3">
    <source>
        <dbReference type="ARBA" id="ARBA00022536"/>
    </source>
</evidence>
<dbReference type="Gene3D" id="3.40.390.10">
    <property type="entry name" value="Collagenase (Catalytic Domain)"/>
    <property type="match status" value="1"/>
</dbReference>
<comment type="subcellular location">
    <subcellularLocation>
        <location evidence="1">Secreted</location>
    </subcellularLocation>
</comment>
<keyword evidence="7 10" id="KW-0482">Metalloprotease</keyword>
<feature type="binding site" evidence="10">
    <location>
        <position position="131"/>
    </location>
    <ligand>
        <name>Zn(2+)</name>
        <dbReference type="ChEBI" id="CHEBI:29105"/>
        <note>catalytic</note>
    </ligand>
</feature>
<feature type="active site" evidence="10">
    <location>
        <position position="132"/>
    </location>
</feature>
<evidence type="ECO:0000256" key="9">
    <source>
        <dbReference type="ARBA" id="ARBA00023180"/>
    </source>
</evidence>
<dbReference type="PROSITE" id="PS01186">
    <property type="entry name" value="EGF_2"/>
    <property type="match status" value="1"/>
</dbReference>
<accession>A0AAV5UHM2</accession>
<feature type="non-terminal residue" evidence="13">
    <location>
        <position position="1"/>
    </location>
</feature>
<dbReference type="InterPro" id="IPR024079">
    <property type="entry name" value="MetalloPept_cat_dom_sf"/>
</dbReference>
<dbReference type="PIRSF" id="PIRSF036365">
    <property type="entry name" value="Astacin_nematoda"/>
    <property type="match status" value="1"/>
</dbReference>
<evidence type="ECO:0000256" key="6">
    <source>
        <dbReference type="ARBA" id="ARBA00022833"/>
    </source>
</evidence>
<evidence type="ECO:0000259" key="12">
    <source>
        <dbReference type="PROSITE" id="PS51864"/>
    </source>
</evidence>
<keyword evidence="10 11" id="KW-0378">Hydrolase</keyword>
<dbReference type="PANTHER" id="PTHR10127:SF793">
    <property type="entry name" value="ZINC METALLOPROTEINASE NAS-31"/>
    <property type="match status" value="1"/>
</dbReference>